<comment type="cofactor">
    <cofactor evidence="1">
        <name>Zn(2+)</name>
        <dbReference type="ChEBI" id="CHEBI:29105"/>
    </cofactor>
</comment>
<dbReference type="PANTHER" id="PTHR35005:SF1">
    <property type="entry name" value="2-AMINO-5-FORMYLAMINO-6-RIBOSYLAMINOPYRIMIDIN-4(3H)-ONE 5'-MONOPHOSPHATE DEFORMYLASE"/>
    <property type="match status" value="1"/>
</dbReference>
<evidence type="ECO:0000313" key="8">
    <source>
        <dbReference type="Proteomes" id="UP000295182"/>
    </source>
</evidence>
<gene>
    <name evidence="7" type="ORF">EV674_1305</name>
</gene>
<evidence type="ECO:0000256" key="1">
    <source>
        <dbReference type="ARBA" id="ARBA00001947"/>
    </source>
</evidence>
<dbReference type="GO" id="GO:0016811">
    <property type="term" value="F:hydrolase activity, acting on carbon-nitrogen (but not peptide) bonds, in linear amides"/>
    <property type="evidence" value="ECO:0007669"/>
    <property type="project" value="TreeGrafter"/>
</dbReference>
<keyword evidence="4" id="KW-0862">Zinc</keyword>
<dbReference type="InterPro" id="IPR024087">
    <property type="entry name" value="Creatininase-like_sf"/>
</dbReference>
<organism evidence="7 8">
    <name type="scientific">Simplicispira metamorpha</name>
    <dbReference type="NCBI Taxonomy" id="80881"/>
    <lineage>
        <taxon>Bacteria</taxon>
        <taxon>Pseudomonadati</taxon>
        <taxon>Pseudomonadota</taxon>
        <taxon>Betaproteobacteria</taxon>
        <taxon>Burkholderiales</taxon>
        <taxon>Comamonadaceae</taxon>
        <taxon>Simplicispira</taxon>
    </lineage>
</organism>
<dbReference type="InterPro" id="IPR003785">
    <property type="entry name" value="Creatininase/forma_Hydrolase"/>
</dbReference>
<reference evidence="7 8" key="1">
    <citation type="submission" date="2019-03" db="EMBL/GenBank/DDBJ databases">
        <title>Genomic Encyclopedia of Type Strains, Phase IV (KMG-IV): sequencing the most valuable type-strain genomes for metagenomic binning, comparative biology and taxonomic classification.</title>
        <authorList>
            <person name="Goeker M."/>
        </authorList>
    </citation>
    <scope>NUCLEOTIDE SEQUENCE [LARGE SCALE GENOMIC DNA]</scope>
    <source>
        <strain evidence="7 8">DSM 1837</strain>
    </source>
</reference>
<comment type="caution">
    <text evidence="7">The sequence shown here is derived from an EMBL/GenBank/DDBJ whole genome shotgun (WGS) entry which is preliminary data.</text>
</comment>
<dbReference type="GO" id="GO:0009231">
    <property type="term" value="P:riboflavin biosynthetic process"/>
    <property type="evidence" value="ECO:0007669"/>
    <property type="project" value="TreeGrafter"/>
</dbReference>
<keyword evidence="8" id="KW-1185">Reference proteome</keyword>
<dbReference type="Gene3D" id="3.40.50.10310">
    <property type="entry name" value="Creatininase"/>
    <property type="match status" value="1"/>
</dbReference>
<dbReference type="EMBL" id="SLXH01000030">
    <property type="protein sequence ID" value="TCP14419.1"/>
    <property type="molecule type" value="Genomic_DNA"/>
</dbReference>
<keyword evidence="2" id="KW-0479">Metal-binding</keyword>
<evidence type="ECO:0000313" key="7">
    <source>
        <dbReference type="EMBL" id="TCP14419.1"/>
    </source>
</evidence>
<dbReference type="PANTHER" id="PTHR35005">
    <property type="entry name" value="3-DEHYDRO-SCYLLO-INOSOSE HYDROLASE"/>
    <property type="match status" value="1"/>
</dbReference>
<sequence>MTTAPPAPAAFAASAALVAAPAQAAANAPSPAAPASAAPAPLPTRFWAECSTRDFARWQASGAAADIVAVLPVAAIEQHGPHLPLSVDATLLQGVIDAALPRLPAELPVLFLPPQVVGLSTEHTAFAGTLTLTPATLIALWTELGQCVARAGIQKLLLLNGHGGQVSVMDIVARELRQRCGLLVYSASWFSLPLPEAVAGQFSAEEHRFGIHGGEIETSMMLHLAPQTVCMAQAQNFRSTSQDRAERYALLGNGKSAKMGWAMQDYHSAGAVGNAAAASADKGRSVVDAAAQALVQLLQELHQLPLSTVVARPAQG</sequence>
<evidence type="ECO:0000256" key="4">
    <source>
        <dbReference type="ARBA" id="ARBA00022833"/>
    </source>
</evidence>
<dbReference type="OrthoDB" id="9801445at2"/>
<accession>A0A4R2N3K1</accession>
<evidence type="ECO:0000256" key="2">
    <source>
        <dbReference type="ARBA" id="ARBA00022723"/>
    </source>
</evidence>
<keyword evidence="6" id="KW-0732">Signal</keyword>
<keyword evidence="3 7" id="KW-0378">Hydrolase</keyword>
<proteinExistence type="inferred from homology"/>
<dbReference type="SUPFAM" id="SSF102215">
    <property type="entry name" value="Creatininase"/>
    <property type="match status" value="1"/>
</dbReference>
<dbReference type="GO" id="GO:0046872">
    <property type="term" value="F:metal ion binding"/>
    <property type="evidence" value="ECO:0007669"/>
    <property type="project" value="UniProtKB-KW"/>
</dbReference>
<evidence type="ECO:0000256" key="3">
    <source>
        <dbReference type="ARBA" id="ARBA00022801"/>
    </source>
</evidence>
<feature type="chain" id="PRO_5020829889" evidence="6">
    <location>
        <begin position="25"/>
        <end position="316"/>
    </location>
</feature>
<protein>
    <submittedName>
        <fullName evidence="7">Creatinine amidohydrolase</fullName>
    </submittedName>
</protein>
<dbReference type="AlphaFoldDB" id="A0A4R2N3K1"/>
<dbReference type="Proteomes" id="UP000295182">
    <property type="component" value="Unassembled WGS sequence"/>
</dbReference>
<feature type="signal peptide" evidence="6">
    <location>
        <begin position="1"/>
        <end position="24"/>
    </location>
</feature>
<evidence type="ECO:0000256" key="5">
    <source>
        <dbReference type="ARBA" id="ARBA00024029"/>
    </source>
</evidence>
<dbReference type="RefSeq" id="WP_119014123.1">
    <property type="nucleotide sequence ID" value="NZ_QXNC01000028.1"/>
</dbReference>
<evidence type="ECO:0000256" key="6">
    <source>
        <dbReference type="SAM" id="SignalP"/>
    </source>
</evidence>
<comment type="similarity">
    <text evidence="5">Belongs to the creatininase superfamily.</text>
</comment>
<name>A0A4R2N3K1_9BURK</name>
<dbReference type="Pfam" id="PF02633">
    <property type="entry name" value="Creatininase"/>
    <property type="match status" value="1"/>
</dbReference>